<gene>
    <name evidence="2" type="ORF">EG68_01760</name>
</gene>
<keyword evidence="1" id="KW-1133">Transmembrane helix</keyword>
<proteinExistence type="predicted"/>
<evidence type="ECO:0000313" key="2">
    <source>
        <dbReference type="EMBL" id="KAF7260820.1"/>
    </source>
</evidence>
<dbReference type="Proteomes" id="UP000822476">
    <property type="component" value="Unassembled WGS sequence"/>
</dbReference>
<keyword evidence="1" id="KW-0812">Transmembrane</keyword>
<feature type="transmembrane region" description="Helical" evidence="1">
    <location>
        <begin position="76"/>
        <end position="96"/>
    </location>
</feature>
<evidence type="ECO:0000256" key="1">
    <source>
        <dbReference type="SAM" id="Phobius"/>
    </source>
</evidence>
<feature type="transmembrane region" description="Helical" evidence="1">
    <location>
        <begin position="323"/>
        <end position="343"/>
    </location>
</feature>
<keyword evidence="3" id="KW-1185">Reference proteome</keyword>
<name>A0A8S9Z5C1_9TREM</name>
<dbReference type="AlphaFoldDB" id="A0A8S9Z5C1"/>
<protein>
    <submittedName>
        <fullName evidence="2">Uncharacterized protein</fullName>
    </submittedName>
</protein>
<reference evidence="2" key="1">
    <citation type="submission" date="2019-07" db="EMBL/GenBank/DDBJ databases">
        <title>Annotation for the trematode Paragonimus miyazaki's.</title>
        <authorList>
            <person name="Choi Y.-J."/>
        </authorList>
    </citation>
    <scope>NUCLEOTIDE SEQUENCE</scope>
    <source>
        <strain evidence="2">Japan</strain>
    </source>
</reference>
<feature type="transmembrane region" description="Helical" evidence="1">
    <location>
        <begin position="171"/>
        <end position="189"/>
    </location>
</feature>
<keyword evidence="1" id="KW-0472">Membrane</keyword>
<dbReference type="EMBL" id="JTDE01000596">
    <property type="protein sequence ID" value="KAF7260820.1"/>
    <property type="molecule type" value="Genomic_DNA"/>
</dbReference>
<evidence type="ECO:0000313" key="3">
    <source>
        <dbReference type="Proteomes" id="UP000822476"/>
    </source>
</evidence>
<comment type="caution">
    <text evidence="2">The sequence shown here is derived from an EMBL/GenBank/DDBJ whole genome shotgun (WGS) entry which is preliminary data.</text>
</comment>
<dbReference type="OrthoDB" id="6241261at2759"/>
<accession>A0A8S9Z5C1</accession>
<organism evidence="2 3">
    <name type="scientific">Paragonimus skrjabini miyazakii</name>
    <dbReference type="NCBI Taxonomy" id="59628"/>
    <lineage>
        <taxon>Eukaryota</taxon>
        <taxon>Metazoa</taxon>
        <taxon>Spiralia</taxon>
        <taxon>Lophotrochozoa</taxon>
        <taxon>Platyhelminthes</taxon>
        <taxon>Trematoda</taxon>
        <taxon>Digenea</taxon>
        <taxon>Plagiorchiida</taxon>
        <taxon>Troglotremata</taxon>
        <taxon>Troglotrematidae</taxon>
        <taxon>Paragonimus</taxon>
    </lineage>
</organism>
<sequence>MLQCLDLGDLMDKRLNNLTDIQLTKLTGLNNQSLYQQFTWCEKSRSTWFIPAFKVTYEKSWQKRLSIFLSTYVRPMLSVFNCISLLFTVWGLRLLLSNRQSTAHHYGGGFRNRMSGQTSATWVLLQWYAIFGLSWILFVDSAEVLFSYLPKYVNPKTYSPGCRIGEFLTSIFRYLPTWLMCVILIDRTLGEYRSRDRRSQQVASPRDINPPVATSSLQMNIITGSVSTQSELHNYTSGKNAPRIQQPTGPNQVDCFDYISESHGIEGSHRVTNEFHCDCCIPINWKPSVTLDRCDNDDLHIDRMFNTKSGFPGVGSGKIVGKVLLYATVLGLCLLNTHILWLYTVKKDGSTCILIAGNSLVLGVIYPIILKVN</sequence>
<feature type="transmembrane region" description="Helical" evidence="1">
    <location>
        <begin position="120"/>
        <end position="138"/>
    </location>
</feature>
<feature type="transmembrane region" description="Helical" evidence="1">
    <location>
        <begin position="349"/>
        <end position="370"/>
    </location>
</feature>